<dbReference type="Pfam" id="PF07504">
    <property type="entry name" value="FTP"/>
    <property type="match status" value="1"/>
</dbReference>
<proteinExistence type="inferred from homology"/>
<gene>
    <name evidence="13" type="ORF">NX782_25255</name>
</gene>
<evidence type="ECO:0000256" key="5">
    <source>
        <dbReference type="ARBA" id="ARBA00022801"/>
    </source>
</evidence>
<feature type="compositionally biased region" description="Polar residues" evidence="9">
    <location>
        <begin position="123"/>
        <end position="133"/>
    </location>
</feature>
<comment type="similarity">
    <text evidence="1 8">Belongs to the peptidase M4 family.</text>
</comment>
<evidence type="ECO:0000256" key="7">
    <source>
        <dbReference type="ARBA" id="ARBA00023049"/>
    </source>
</evidence>
<dbReference type="InterPro" id="IPR011096">
    <property type="entry name" value="FTP_domain"/>
</dbReference>
<dbReference type="Gene3D" id="3.10.170.10">
    <property type="match status" value="1"/>
</dbReference>
<evidence type="ECO:0000256" key="1">
    <source>
        <dbReference type="ARBA" id="ARBA00009388"/>
    </source>
</evidence>
<dbReference type="RefSeq" id="WP_258848261.1">
    <property type="nucleotide sequence ID" value="NZ_JANUGX010000045.1"/>
</dbReference>
<dbReference type="InterPro" id="IPR023612">
    <property type="entry name" value="Peptidase_M4"/>
</dbReference>
<reference evidence="13 14" key="1">
    <citation type="submission" date="2022-08" db="EMBL/GenBank/DDBJ databases">
        <title>Reclassification of Massilia species as members of the genera Telluria, Duganella, Pseudoduganella, Mokoshia gen. nov. and Zemynaea gen. nov. using orthogonal and non-orthogonal genome-based approaches.</title>
        <authorList>
            <person name="Bowman J.P."/>
        </authorList>
    </citation>
    <scope>NUCLEOTIDE SEQUENCE [LARGE SCALE GENOMIC DNA]</scope>
    <source>
        <strain evidence="13 14">LMG 28164</strain>
    </source>
</reference>
<dbReference type="InterPro" id="IPR027268">
    <property type="entry name" value="Peptidase_M4/M1_CTD_sf"/>
</dbReference>
<evidence type="ECO:0000256" key="2">
    <source>
        <dbReference type="ARBA" id="ARBA00022670"/>
    </source>
</evidence>
<dbReference type="Gene3D" id="3.10.450.490">
    <property type="match status" value="1"/>
</dbReference>
<dbReference type="PRINTS" id="PR00730">
    <property type="entry name" value="THERMOLYSIN"/>
</dbReference>
<comment type="function">
    <text evidence="8">Extracellular zinc metalloprotease.</text>
</comment>
<dbReference type="EC" id="3.4.24.-" evidence="8"/>
<dbReference type="PANTHER" id="PTHR33794">
    <property type="entry name" value="BACILLOLYSIN"/>
    <property type="match status" value="1"/>
</dbReference>
<keyword evidence="8" id="KW-0964">Secreted</keyword>
<feature type="signal peptide" evidence="8">
    <location>
        <begin position="1"/>
        <end position="22"/>
    </location>
</feature>
<feature type="chain" id="PRO_5044958628" description="Neutral metalloproteinase" evidence="8">
    <location>
        <begin position="23"/>
        <end position="593"/>
    </location>
</feature>
<evidence type="ECO:0000256" key="6">
    <source>
        <dbReference type="ARBA" id="ARBA00022833"/>
    </source>
</evidence>
<dbReference type="CDD" id="cd09597">
    <property type="entry name" value="M4_TLP"/>
    <property type="match status" value="1"/>
</dbReference>
<keyword evidence="2 8" id="KW-0645">Protease</keyword>
<feature type="region of interest" description="Disordered" evidence="9">
    <location>
        <begin position="105"/>
        <end position="134"/>
    </location>
</feature>
<feature type="domain" description="Peptidase M4" evidence="10">
    <location>
        <begin position="246"/>
        <end position="404"/>
    </location>
</feature>
<keyword evidence="6 8" id="KW-0862">Zinc</keyword>
<dbReference type="SUPFAM" id="SSF55486">
    <property type="entry name" value="Metalloproteases ('zincins'), catalytic domain"/>
    <property type="match status" value="1"/>
</dbReference>
<name>A0ABT2AE71_9BURK</name>
<dbReference type="InterPro" id="IPR050728">
    <property type="entry name" value="Zinc_Metalloprotease_M4"/>
</dbReference>
<evidence type="ECO:0000259" key="12">
    <source>
        <dbReference type="Pfam" id="PF07504"/>
    </source>
</evidence>
<evidence type="ECO:0000256" key="8">
    <source>
        <dbReference type="RuleBase" id="RU366073"/>
    </source>
</evidence>
<keyword evidence="5 8" id="KW-0378">Hydrolase</keyword>
<dbReference type="Pfam" id="PF01447">
    <property type="entry name" value="Peptidase_M4"/>
    <property type="match status" value="1"/>
</dbReference>
<evidence type="ECO:0000256" key="4">
    <source>
        <dbReference type="ARBA" id="ARBA00022729"/>
    </source>
</evidence>
<protein>
    <recommendedName>
        <fullName evidence="8">Neutral metalloproteinase</fullName>
        <ecNumber evidence="8">3.4.24.-</ecNumber>
    </recommendedName>
</protein>
<keyword evidence="7 8" id="KW-0482">Metalloprotease</keyword>
<evidence type="ECO:0000313" key="13">
    <source>
        <dbReference type="EMBL" id="MCS0592496.1"/>
    </source>
</evidence>
<keyword evidence="3" id="KW-0479">Metal-binding</keyword>
<sequence>MNQRSFTLLAASIGAVSSLAHAPLAAAPLPQTMMSAPVVSTPQARAGIVAQFEARRAQRGLNANHGFAVLVQHPGMQGTQVARVAHTWKGVPIFGSESVVVLDPNGRIQSESSSERRAGLGKSTGTASATNGPGQDFSVVPAISSKQAIDKALASIGADARHVAPPSAELIIYPVMRTERTAAARDKQEYELNAVDVEEVVDHYELAYLVHTRMHVGDKPVYHDTVVSARDGSILDQWNMLQTVIGVGKSQYNGEVPINTTFADGKYKMIDDSRGTGGMFGAMAITNANHGTTAGKVYVNDTNTWGDGKNYIPKGSTLDANGQTAAVNAMWGLMNTYDTLKNIFGWQSLDGHNTATYIAAHVNTAYDNAYYSDTCRCMFIGDGSSFYSLGSIDVIGHEMGHGVTAATSNLTYSGESGGLNESASDINGEVVEAYARAGGKGETIPATGNDWVLGKEISKTGTPLRWMTKPSKDGSSPDAWSSSLRRIDVHYSSGPNNRMFYFLSQGSSEDKASDYYSKYLVKAPAAMSGIGLDKAYRIWFRANTTKFTSSTNYADARTKMIEAAEELYGKPSREATAVMRAYAAINVGADVDE</sequence>
<accession>A0ABT2AE71</accession>
<evidence type="ECO:0000256" key="9">
    <source>
        <dbReference type="SAM" id="MobiDB-lite"/>
    </source>
</evidence>
<dbReference type="PANTHER" id="PTHR33794:SF1">
    <property type="entry name" value="BACILLOLYSIN"/>
    <property type="match status" value="1"/>
</dbReference>
<organism evidence="13 14">
    <name type="scientific">Massilia norwichensis</name>
    <dbReference type="NCBI Taxonomy" id="1442366"/>
    <lineage>
        <taxon>Bacteria</taxon>
        <taxon>Pseudomonadati</taxon>
        <taxon>Pseudomonadota</taxon>
        <taxon>Betaproteobacteria</taxon>
        <taxon>Burkholderiales</taxon>
        <taxon>Oxalobacteraceae</taxon>
        <taxon>Telluria group</taxon>
        <taxon>Massilia</taxon>
    </lineage>
</organism>
<dbReference type="EMBL" id="JANUGX010000045">
    <property type="protein sequence ID" value="MCS0592496.1"/>
    <property type="molecule type" value="Genomic_DNA"/>
</dbReference>
<feature type="domain" description="FTP" evidence="12">
    <location>
        <begin position="77"/>
        <end position="110"/>
    </location>
</feature>
<evidence type="ECO:0000256" key="3">
    <source>
        <dbReference type="ARBA" id="ARBA00022723"/>
    </source>
</evidence>
<comment type="caution">
    <text evidence="13">The sequence shown here is derived from an EMBL/GenBank/DDBJ whole genome shotgun (WGS) entry which is preliminary data.</text>
</comment>
<dbReference type="Pfam" id="PF02868">
    <property type="entry name" value="Peptidase_M4_C"/>
    <property type="match status" value="1"/>
</dbReference>
<evidence type="ECO:0000313" key="14">
    <source>
        <dbReference type="Proteomes" id="UP001205560"/>
    </source>
</evidence>
<feature type="domain" description="Peptidase M4 C-terminal" evidence="11">
    <location>
        <begin position="408"/>
        <end position="587"/>
    </location>
</feature>
<keyword evidence="14" id="KW-1185">Reference proteome</keyword>
<keyword evidence="4 8" id="KW-0732">Signal</keyword>
<evidence type="ECO:0000259" key="11">
    <source>
        <dbReference type="Pfam" id="PF02868"/>
    </source>
</evidence>
<evidence type="ECO:0000259" key="10">
    <source>
        <dbReference type="Pfam" id="PF01447"/>
    </source>
</evidence>
<dbReference type="Proteomes" id="UP001205560">
    <property type="component" value="Unassembled WGS sequence"/>
</dbReference>
<dbReference type="InterPro" id="IPR001570">
    <property type="entry name" value="Peptidase_M4_C_domain"/>
</dbReference>
<comment type="cofactor">
    <cofactor evidence="8">
        <name>Zn(2+)</name>
        <dbReference type="ChEBI" id="CHEBI:29105"/>
    </cofactor>
</comment>
<dbReference type="InterPro" id="IPR013856">
    <property type="entry name" value="Peptidase_M4_domain"/>
</dbReference>
<dbReference type="Gene3D" id="1.10.390.10">
    <property type="entry name" value="Neutral Protease Domain 2"/>
    <property type="match status" value="1"/>
</dbReference>
<comment type="subcellular location">
    <subcellularLocation>
        <location evidence="8">Secreted</location>
    </subcellularLocation>
</comment>